<organism evidence="2 3">
    <name type="scientific">Corynebacterium aquatimens</name>
    <dbReference type="NCBI Taxonomy" id="1190508"/>
    <lineage>
        <taxon>Bacteria</taxon>
        <taxon>Bacillati</taxon>
        <taxon>Actinomycetota</taxon>
        <taxon>Actinomycetes</taxon>
        <taxon>Mycobacteriales</taxon>
        <taxon>Corynebacteriaceae</taxon>
        <taxon>Corynebacterium</taxon>
    </lineage>
</organism>
<keyword evidence="1" id="KW-0472">Membrane</keyword>
<evidence type="ECO:0000313" key="2">
    <source>
        <dbReference type="EMBL" id="MBG6121754.1"/>
    </source>
</evidence>
<dbReference type="Proteomes" id="UP000658613">
    <property type="component" value="Unassembled WGS sequence"/>
</dbReference>
<dbReference type="InterPro" id="IPR021443">
    <property type="entry name" value="DUF3093"/>
</dbReference>
<name>A0A931GXJ8_9CORY</name>
<dbReference type="Pfam" id="PF11292">
    <property type="entry name" value="DUF3093"/>
    <property type="match status" value="1"/>
</dbReference>
<gene>
    <name evidence="2" type="ORF">IW254_000723</name>
</gene>
<accession>A0A931GXJ8</accession>
<sequence>MGEVEILYKERQWVPWYWWLFAIAFAALLGAQMGNNRGIAYFIGAFAISAALLGWFLYSLSSTEIAVERDADGTRWLVIGESNLPNTVVSRSMAVPYSAKQSALGPQLDPAAYLVHHSWVAEMVLLVLDDPEDPTPYWLVSSKNPEALLKAFVG</sequence>
<reference evidence="2" key="1">
    <citation type="submission" date="2020-11" db="EMBL/GenBank/DDBJ databases">
        <title>Sequencing the genomes of 1000 actinobacteria strains.</title>
        <authorList>
            <person name="Klenk H.-P."/>
        </authorList>
    </citation>
    <scope>NUCLEOTIDE SEQUENCE</scope>
    <source>
        <strain evidence="2">DSM 45632</strain>
    </source>
</reference>
<evidence type="ECO:0000313" key="3">
    <source>
        <dbReference type="Proteomes" id="UP000658613"/>
    </source>
</evidence>
<evidence type="ECO:0000256" key="1">
    <source>
        <dbReference type="SAM" id="Phobius"/>
    </source>
</evidence>
<dbReference type="RefSeq" id="WP_196824257.1">
    <property type="nucleotide sequence ID" value="NZ_CP046980.1"/>
</dbReference>
<feature type="transmembrane region" description="Helical" evidence="1">
    <location>
        <begin position="39"/>
        <end position="58"/>
    </location>
</feature>
<dbReference type="AlphaFoldDB" id="A0A931GXJ8"/>
<comment type="caution">
    <text evidence="2">The sequence shown here is derived from an EMBL/GenBank/DDBJ whole genome shotgun (WGS) entry which is preliminary data.</text>
</comment>
<proteinExistence type="predicted"/>
<feature type="transmembrane region" description="Helical" evidence="1">
    <location>
        <begin position="16"/>
        <end position="32"/>
    </location>
</feature>
<keyword evidence="1" id="KW-1133">Transmembrane helix</keyword>
<keyword evidence="1" id="KW-0812">Transmembrane</keyword>
<keyword evidence="3" id="KW-1185">Reference proteome</keyword>
<protein>
    <recommendedName>
        <fullName evidence="4">DUF3093 domain-containing protein</fullName>
    </recommendedName>
</protein>
<evidence type="ECO:0008006" key="4">
    <source>
        <dbReference type="Google" id="ProtNLM"/>
    </source>
</evidence>
<dbReference type="EMBL" id="JADOUE010000001">
    <property type="protein sequence ID" value="MBG6121754.1"/>
    <property type="molecule type" value="Genomic_DNA"/>
</dbReference>